<evidence type="ECO:0000313" key="3">
    <source>
        <dbReference type="Proteomes" id="UP001176429"/>
    </source>
</evidence>
<sequence>MSDALEFTRLAELLISRQDQQQQQLELLTASVSKLTNQSADTKLIIAQNQERIAQNEQGLAKHDLVIAQNRERIAQNERVIEVFGEVQQRIINQLELIYTEQQRFNRRQENFNQRQEEFNQRQEGFNQRQDDFNIIFLEELRELKGDVREIRRDIKDLRDVVLTQHEERLRRLEDFMNGFKNAA</sequence>
<reference evidence="2" key="1">
    <citation type="submission" date="2023-07" db="EMBL/GenBank/DDBJ databases">
        <authorList>
            <person name="Kim M.K."/>
        </authorList>
    </citation>
    <scope>NUCLEOTIDE SEQUENCE</scope>
    <source>
        <strain evidence="2">ASUV-10-1</strain>
    </source>
</reference>
<dbReference type="Proteomes" id="UP001176429">
    <property type="component" value="Unassembled WGS sequence"/>
</dbReference>
<evidence type="ECO:0000256" key="1">
    <source>
        <dbReference type="SAM" id="Coils"/>
    </source>
</evidence>
<evidence type="ECO:0000313" key="2">
    <source>
        <dbReference type="EMBL" id="MDO7875140.1"/>
    </source>
</evidence>
<dbReference type="RefSeq" id="WP_305006459.1">
    <property type="nucleotide sequence ID" value="NZ_JAUQSY010000006.1"/>
</dbReference>
<name>A0ABT9BBI6_9BACT</name>
<organism evidence="2 3">
    <name type="scientific">Hymenobacter aranciens</name>
    <dbReference type="NCBI Taxonomy" id="3063996"/>
    <lineage>
        <taxon>Bacteria</taxon>
        <taxon>Pseudomonadati</taxon>
        <taxon>Bacteroidota</taxon>
        <taxon>Cytophagia</taxon>
        <taxon>Cytophagales</taxon>
        <taxon>Hymenobacteraceae</taxon>
        <taxon>Hymenobacter</taxon>
    </lineage>
</organism>
<dbReference type="EMBL" id="JAUQSY010000006">
    <property type="protein sequence ID" value="MDO7875140.1"/>
    <property type="molecule type" value="Genomic_DNA"/>
</dbReference>
<protein>
    <submittedName>
        <fullName evidence="2">Uncharacterized protein</fullName>
    </submittedName>
</protein>
<gene>
    <name evidence="2" type="ORF">Q5H93_10390</name>
</gene>
<comment type="caution">
    <text evidence="2">The sequence shown here is derived from an EMBL/GenBank/DDBJ whole genome shotgun (WGS) entry which is preliminary data.</text>
</comment>
<accession>A0ABT9BBI6</accession>
<keyword evidence="1" id="KW-0175">Coiled coil</keyword>
<keyword evidence="3" id="KW-1185">Reference proteome</keyword>
<proteinExistence type="predicted"/>
<feature type="coiled-coil region" evidence="1">
    <location>
        <begin position="141"/>
        <end position="183"/>
    </location>
</feature>